<name>A0A1W1E4X0_9ZZZZ</name>
<evidence type="ECO:0000313" key="2">
    <source>
        <dbReference type="EMBL" id="SFV88979.1"/>
    </source>
</evidence>
<evidence type="ECO:0000313" key="1">
    <source>
        <dbReference type="EMBL" id="SFV87058.1"/>
    </source>
</evidence>
<accession>A0A1W1E4X0</accession>
<proteinExistence type="predicted"/>
<dbReference type="EMBL" id="FPHY01000144">
    <property type="protein sequence ID" value="SFV87058.1"/>
    <property type="molecule type" value="Genomic_DNA"/>
</dbReference>
<dbReference type="AlphaFoldDB" id="A0A1W1E4X0"/>
<dbReference type="NCBIfam" id="TIGR03749">
    <property type="entry name" value="conj_TIGR03749"/>
    <property type="match status" value="1"/>
</dbReference>
<dbReference type="EMBL" id="FPHZ01000193">
    <property type="protein sequence ID" value="SFV88979.1"/>
    <property type="molecule type" value="Genomic_DNA"/>
</dbReference>
<reference evidence="2" key="1">
    <citation type="submission" date="2016-10" db="EMBL/GenBank/DDBJ databases">
        <authorList>
            <person name="de Groot N.N."/>
        </authorList>
    </citation>
    <scope>NUCLEOTIDE SEQUENCE</scope>
</reference>
<sequence>MIRIKLLLALIALLNLTNANAELRLLNFLGEPIKLTLFVDQEVQLNFEKPLGSIGTPDAIKDKLQTQLIDSRLWIKATKPFKPIRVLVKNSKGKISVFLLSSIPPHTKKTQPYPIKYNVIDEKRQTNKDNNQSHAQANAKNTKNLSYVDLTRFAAQTFYAPKRLIKKIDVVRVPVNTNKPITLFNCSKNLACNGNVSAFPLASWRSSYNNSYVSAILLKNTTNRQIILDPRDLLGNWKSATFHFNRLGRTGSPTDTSVVYLISSSLFEQSL</sequence>
<gene>
    <name evidence="1" type="ORF">MNB_SUP05-SYMBIONT-4-648</name>
    <name evidence="2" type="ORF">MNB_SUP05-SYMBIONT-5-176</name>
</gene>
<dbReference type="Pfam" id="PF11920">
    <property type="entry name" value="DUF3438"/>
    <property type="match status" value="1"/>
</dbReference>
<protein>
    <submittedName>
        <fullName evidence="2">Uncharacterized protein</fullName>
    </submittedName>
</protein>
<dbReference type="InterPro" id="IPR021844">
    <property type="entry name" value="Integr_conj_element_PFL4704"/>
</dbReference>
<organism evidence="2">
    <name type="scientific">hydrothermal vent metagenome</name>
    <dbReference type="NCBI Taxonomy" id="652676"/>
    <lineage>
        <taxon>unclassified sequences</taxon>
        <taxon>metagenomes</taxon>
        <taxon>ecological metagenomes</taxon>
    </lineage>
</organism>